<comment type="similarity">
    <text evidence="2 11 13">Belongs to the FKBP-type PPIase family. Tig subfamily.</text>
</comment>
<comment type="subcellular location">
    <subcellularLocation>
        <location evidence="11">Cytoplasm</location>
    </subcellularLocation>
    <text evidence="11">About half TF is bound to the ribosome near the polypeptide exit tunnel while the other half is free in the cytoplasm.</text>
</comment>
<feature type="region of interest" description="Disordered" evidence="14">
    <location>
        <begin position="448"/>
        <end position="547"/>
    </location>
</feature>
<keyword evidence="6 11" id="KW-0697">Rotamase</keyword>
<dbReference type="InterPro" id="IPR005215">
    <property type="entry name" value="Trig_fac"/>
</dbReference>
<feature type="domain" description="PPIase FKBP-type" evidence="15">
    <location>
        <begin position="162"/>
        <end position="210"/>
    </location>
</feature>
<evidence type="ECO:0000256" key="1">
    <source>
        <dbReference type="ARBA" id="ARBA00000971"/>
    </source>
</evidence>
<dbReference type="GO" id="GO:0043022">
    <property type="term" value="F:ribosome binding"/>
    <property type="evidence" value="ECO:0007669"/>
    <property type="project" value="TreeGrafter"/>
</dbReference>
<dbReference type="InterPro" id="IPR008881">
    <property type="entry name" value="Trigger_fac_ribosome-bd_bac"/>
</dbReference>
<dbReference type="Gene3D" id="1.10.3120.10">
    <property type="entry name" value="Trigger factor, C-terminal domain"/>
    <property type="match status" value="1"/>
</dbReference>
<dbReference type="SUPFAM" id="SSF109998">
    <property type="entry name" value="Triger factor/SurA peptide-binding domain-like"/>
    <property type="match status" value="1"/>
</dbReference>
<dbReference type="GO" id="GO:0043335">
    <property type="term" value="P:protein unfolding"/>
    <property type="evidence" value="ECO:0007669"/>
    <property type="project" value="TreeGrafter"/>
</dbReference>
<keyword evidence="9 11" id="KW-0131">Cell cycle</keyword>
<feature type="compositionally biased region" description="Low complexity" evidence="14">
    <location>
        <begin position="456"/>
        <end position="505"/>
    </location>
</feature>
<dbReference type="EMBL" id="FOGZ01000012">
    <property type="protein sequence ID" value="SER82417.1"/>
    <property type="molecule type" value="Genomic_DNA"/>
</dbReference>
<protein>
    <recommendedName>
        <fullName evidence="4 11">Trigger factor</fullName>
        <shortName evidence="11">TF</shortName>
        <ecNumber evidence="3 11">5.2.1.8</ecNumber>
    </recommendedName>
    <alternativeName>
        <fullName evidence="10 11">PPIase</fullName>
    </alternativeName>
</protein>
<evidence type="ECO:0000313" key="16">
    <source>
        <dbReference type="EMBL" id="SER82417.1"/>
    </source>
</evidence>
<dbReference type="SUPFAM" id="SSF102735">
    <property type="entry name" value="Trigger factor ribosome-binding domain"/>
    <property type="match status" value="1"/>
</dbReference>
<dbReference type="Proteomes" id="UP000198815">
    <property type="component" value="Unassembled WGS sequence"/>
</dbReference>
<dbReference type="PROSITE" id="PS50059">
    <property type="entry name" value="FKBP_PPIASE"/>
    <property type="match status" value="1"/>
</dbReference>
<evidence type="ECO:0000256" key="11">
    <source>
        <dbReference type="HAMAP-Rule" id="MF_00303"/>
    </source>
</evidence>
<dbReference type="InterPro" id="IPR046357">
    <property type="entry name" value="PPIase_dom_sf"/>
</dbReference>
<proteinExistence type="inferred from homology"/>
<dbReference type="HAMAP" id="MF_00303">
    <property type="entry name" value="Trigger_factor_Tig"/>
    <property type="match status" value="1"/>
</dbReference>
<keyword evidence="7 11" id="KW-0143">Chaperone</keyword>
<comment type="function">
    <text evidence="11">Involved in protein export. Acts as a chaperone by maintaining the newly synthesized protein in an open conformation. Functions as a peptidyl-prolyl cis-trans isomerase.</text>
</comment>
<dbReference type="Gene3D" id="3.10.50.40">
    <property type="match status" value="1"/>
</dbReference>
<dbReference type="STRING" id="64702.SAMN05443377_11251"/>
<dbReference type="GO" id="GO:0003755">
    <property type="term" value="F:peptidyl-prolyl cis-trans isomerase activity"/>
    <property type="evidence" value="ECO:0007669"/>
    <property type="project" value="UniProtKB-UniRule"/>
</dbReference>
<evidence type="ECO:0000256" key="2">
    <source>
        <dbReference type="ARBA" id="ARBA00005464"/>
    </source>
</evidence>
<reference evidence="17" key="1">
    <citation type="submission" date="2016-10" db="EMBL/GenBank/DDBJ databases">
        <authorList>
            <person name="Varghese N."/>
            <person name="Submissions S."/>
        </authorList>
    </citation>
    <scope>NUCLEOTIDE SEQUENCE [LARGE SCALE GENOMIC DNA]</scope>
    <source>
        <strain evidence="17">DSM 16859</strain>
    </source>
</reference>
<dbReference type="InterPro" id="IPR036611">
    <property type="entry name" value="Trigger_fac_ribosome-bd_sf"/>
</dbReference>
<dbReference type="NCBIfam" id="TIGR00115">
    <property type="entry name" value="tig"/>
    <property type="match status" value="1"/>
</dbReference>
<dbReference type="GO" id="GO:0051301">
    <property type="term" value="P:cell division"/>
    <property type="evidence" value="ECO:0007669"/>
    <property type="project" value="UniProtKB-KW"/>
</dbReference>
<dbReference type="AlphaFoldDB" id="A0A1H9SBP9"/>
<dbReference type="Pfam" id="PF00254">
    <property type="entry name" value="FKBP_C"/>
    <property type="match status" value="1"/>
</dbReference>
<organism evidence="16 17">
    <name type="scientific">Propionibacterium cyclohexanicum</name>
    <dbReference type="NCBI Taxonomy" id="64702"/>
    <lineage>
        <taxon>Bacteria</taxon>
        <taxon>Bacillati</taxon>
        <taxon>Actinomycetota</taxon>
        <taxon>Actinomycetes</taxon>
        <taxon>Propionibacteriales</taxon>
        <taxon>Propionibacteriaceae</taxon>
        <taxon>Propionibacterium</taxon>
    </lineage>
</organism>
<dbReference type="GO" id="GO:0015031">
    <property type="term" value="P:protein transport"/>
    <property type="evidence" value="ECO:0007669"/>
    <property type="project" value="UniProtKB-UniRule"/>
</dbReference>
<gene>
    <name evidence="11" type="primary">tig</name>
    <name evidence="16" type="ORF">SAMN05443377_11251</name>
</gene>
<evidence type="ECO:0000256" key="10">
    <source>
        <dbReference type="ARBA" id="ARBA00029986"/>
    </source>
</evidence>
<dbReference type="InterPro" id="IPR037041">
    <property type="entry name" value="Trigger_fac_C_sf"/>
</dbReference>
<accession>A0A1H9SBP9</accession>
<evidence type="ECO:0000256" key="5">
    <source>
        <dbReference type="ARBA" id="ARBA00022618"/>
    </source>
</evidence>
<evidence type="ECO:0000256" key="6">
    <source>
        <dbReference type="ARBA" id="ARBA00023110"/>
    </source>
</evidence>
<dbReference type="GO" id="GO:0044183">
    <property type="term" value="F:protein folding chaperone"/>
    <property type="evidence" value="ECO:0007669"/>
    <property type="project" value="TreeGrafter"/>
</dbReference>
<dbReference type="Pfam" id="PF05698">
    <property type="entry name" value="Trigger_C"/>
    <property type="match status" value="1"/>
</dbReference>
<dbReference type="InterPro" id="IPR001179">
    <property type="entry name" value="PPIase_FKBP_dom"/>
</dbReference>
<evidence type="ECO:0000256" key="14">
    <source>
        <dbReference type="SAM" id="MobiDB-lite"/>
    </source>
</evidence>
<dbReference type="SUPFAM" id="SSF54534">
    <property type="entry name" value="FKBP-like"/>
    <property type="match status" value="1"/>
</dbReference>
<evidence type="ECO:0000313" key="17">
    <source>
        <dbReference type="Proteomes" id="UP000198815"/>
    </source>
</evidence>
<evidence type="ECO:0000256" key="3">
    <source>
        <dbReference type="ARBA" id="ARBA00013194"/>
    </source>
</evidence>
<keyword evidence="5 11" id="KW-0132">Cell division</keyword>
<comment type="domain">
    <text evidence="11">Consists of 3 domains; the N-terminus binds the ribosome, the middle domain has PPIase activity, while the C-terminus has intrinsic chaperone activity on its own.</text>
</comment>
<feature type="compositionally biased region" description="Basic and acidic residues" evidence="14">
    <location>
        <begin position="523"/>
        <end position="533"/>
    </location>
</feature>
<dbReference type="PANTHER" id="PTHR30560">
    <property type="entry name" value="TRIGGER FACTOR CHAPERONE AND PEPTIDYL-PROLYL CIS/TRANS ISOMERASE"/>
    <property type="match status" value="1"/>
</dbReference>
<dbReference type="Gene3D" id="3.30.70.1050">
    <property type="entry name" value="Trigger factor ribosome-binding domain"/>
    <property type="match status" value="1"/>
</dbReference>
<evidence type="ECO:0000256" key="12">
    <source>
        <dbReference type="PROSITE-ProRule" id="PRU00277"/>
    </source>
</evidence>
<dbReference type="InterPro" id="IPR008880">
    <property type="entry name" value="Trigger_fac_C"/>
</dbReference>
<evidence type="ECO:0000256" key="8">
    <source>
        <dbReference type="ARBA" id="ARBA00023235"/>
    </source>
</evidence>
<dbReference type="PANTHER" id="PTHR30560:SF3">
    <property type="entry name" value="TRIGGER FACTOR-LIKE PROTEIN TIG, CHLOROPLASTIC"/>
    <property type="match status" value="1"/>
</dbReference>
<dbReference type="EC" id="5.2.1.8" evidence="3 11"/>
<evidence type="ECO:0000256" key="13">
    <source>
        <dbReference type="RuleBase" id="RU003914"/>
    </source>
</evidence>
<evidence type="ECO:0000256" key="4">
    <source>
        <dbReference type="ARBA" id="ARBA00016902"/>
    </source>
</evidence>
<dbReference type="GO" id="GO:0051083">
    <property type="term" value="P:'de novo' cotranslational protein folding"/>
    <property type="evidence" value="ECO:0007669"/>
    <property type="project" value="TreeGrafter"/>
</dbReference>
<dbReference type="Pfam" id="PF05697">
    <property type="entry name" value="Trigger_N"/>
    <property type="match status" value="1"/>
</dbReference>
<name>A0A1H9SBP9_9ACTN</name>
<dbReference type="RefSeq" id="WP_091969529.1">
    <property type="nucleotide sequence ID" value="NZ_FOGZ01000012.1"/>
</dbReference>
<dbReference type="InterPro" id="IPR027304">
    <property type="entry name" value="Trigger_fact/SurA_dom_sf"/>
</dbReference>
<comment type="catalytic activity">
    <reaction evidence="1 11 12">
        <text>[protein]-peptidylproline (omega=180) = [protein]-peptidylproline (omega=0)</text>
        <dbReference type="Rhea" id="RHEA:16237"/>
        <dbReference type="Rhea" id="RHEA-COMP:10747"/>
        <dbReference type="Rhea" id="RHEA-COMP:10748"/>
        <dbReference type="ChEBI" id="CHEBI:83833"/>
        <dbReference type="ChEBI" id="CHEBI:83834"/>
        <dbReference type="EC" id="5.2.1.8"/>
    </reaction>
</comment>
<dbReference type="GO" id="GO:0005737">
    <property type="term" value="C:cytoplasm"/>
    <property type="evidence" value="ECO:0007669"/>
    <property type="project" value="UniProtKB-SubCell"/>
</dbReference>
<evidence type="ECO:0000256" key="9">
    <source>
        <dbReference type="ARBA" id="ARBA00023306"/>
    </source>
</evidence>
<dbReference type="OrthoDB" id="9767721at2"/>
<keyword evidence="17" id="KW-1185">Reference proteome</keyword>
<sequence>MPSTVEQLNPTRVKLIIEMPFAELQPKIDGAYKRISEQVNLPGFRQGKVPPRLIDQRFGRGAVLQEAINDAIPEAYAKAVQEHEVAPMGQPEIEVSKLEDGELVEFSAEVEVRPDFEVPDLSDIAVEVEPVTVDDDEVNERVELLRQRFATLTEVDRPAAEGDVVLFDLSATQDGAPVPDAESSGMQYRVGAGGMVDGLDEALVGMKAGETKTFASTLAGGPHKGEEADIKVTVTKVNLQELPELDDDFAQMVSEFDTVDEMLADLRDNLVRMARIGQANSARDKVLEKVLEKVDFELPAGVREQEVKAYHDQIESQLKQAGLTIEQYLQDNEDEEADTPEEFWKDVDDRAEQALRAQLLLDKLAEDRQIPVSQEEFTQLLMQKAQQNGTSPEQEVQHMTEHNHMAEWMGEVRRGKALGLIVDESTITDTDGNVVELKYLQSDGTLAAPEQDDEQAPAPELDAADAPAAPAQAETPAAQTSSEGSAGEASGADEARETPQATAEAEATKKPAKKAVKKTPKKAAGDKTDDKKTAKGATTAKDADSDE</sequence>
<keyword evidence="8 11" id="KW-0413">Isomerase</keyword>
<evidence type="ECO:0000256" key="7">
    <source>
        <dbReference type="ARBA" id="ARBA00023186"/>
    </source>
</evidence>
<keyword evidence="11" id="KW-0963">Cytoplasm</keyword>
<evidence type="ECO:0000259" key="15">
    <source>
        <dbReference type="PROSITE" id="PS50059"/>
    </source>
</evidence>
<feature type="compositionally biased region" description="Basic residues" evidence="14">
    <location>
        <begin position="510"/>
        <end position="521"/>
    </location>
</feature>